<feature type="compositionally biased region" description="Basic and acidic residues" evidence="5">
    <location>
        <begin position="728"/>
        <end position="742"/>
    </location>
</feature>
<keyword evidence="8" id="KW-1185">Reference proteome</keyword>
<organism evidence="7 8">
    <name type="scientific">Xanthoceras sorbifolium</name>
    <dbReference type="NCBI Taxonomy" id="99658"/>
    <lineage>
        <taxon>Eukaryota</taxon>
        <taxon>Viridiplantae</taxon>
        <taxon>Streptophyta</taxon>
        <taxon>Embryophyta</taxon>
        <taxon>Tracheophyta</taxon>
        <taxon>Spermatophyta</taxon>
        <taxon>Magnoliopsida</taxon>
        <taxon>eudicotyledons</taxon>
        <taxon>Gunneridae</taxon>
        <taxon>Pentapetalae</taxon>
        <taxon>rosids</taxon>
        <taxon>malvids</taxon>
        <taxon>Sapindales</taxon>
        <taxon>Sapindaceae</taxon>
        <taxon>Xanthoceroideae</taxon>
        <taxon>Xanthoceras</taxon>
    </lineage>
</organism>
<feature type="compositionally biased region" description="Basic and acidic residues" evidence="5">
    <location>
        <begin position="1"/>
        <end position="11"/>
    </location>
</feature>
<name>A0ABQ8I3F2_9ROSI</name>
<evidence type="ECO:0000313" key="8">
    <source>
        <dbReference type="Proteomes" id="UP000827721"/>
    </source>
</evidence>
<feature type="domain" description="H15" evidence="6">
    <location>
        <begin position="72"/>
        <end position="148"/>
    </location>
</feature>
<evidence type="ECO:0000256" key="1">
    <source>
        <dbReference type="ARBA" id="ARBA00004123"/>
    </source>
</evidence>
<evidence type="ECO:0000256" key="2">
    <source>
        <dbReference type="ARBA" id="ARBA00023125"/>
    </source>
</evidence>
<dbReference type="InterPro" id="IPR036390">
    <property type="entry name" value="WH_DNA-bd_sf"/>
</dbReference>
<evidence type="ECO:0000259" key="6">
    <source>
        <dbReference type="PROSITE" id="PS51504"/>
    </source>
</evidence>
<gene>
    <name evidence="7" type="ORF">JRO89_XS05G0234900</name>
</gene>
<evidence type="ECO:0000256" key="4">
    <source>
        <dbReference type="SAM" id="Coils"/>
    </source>
</evidence>
<feature type="compositionally biased region" description="Polar residues" evidence="5">
    <location>
        <begin position="679"/>
        <end position="688"/>
    </location>
</feature>
<dbReference type="Proteomes" id="UP000827721">
    <property type="component" value="Unassembled WGS sequence"/>
</dbReference>
<dbReference type="PANTHER" id="PTHR11467:SF109">
    <property type="entry name" value="H15 DOMAIN-CONTAINING PROTEIN"/>
    <property type="match status" value="1"/>
</dbReference>
<dbReference type="InterPro" id="IPR036388">
    <property type="entry name" value="WH-like_DNA-bd_sf"/>
</dbReference>
<dbReference type="PROSITE" id="PS51504">
    <property type="entry name" value="H15"/>
    <property type="match status" value="1"/>
</dbReference>
<proteinExistence type="predicted"/>
<keyword evidence="3" id="KW-0539">Nucleus</keyword>
<feature type="coiled-coil region" evidence="4">
    <location>
        <begin position="224"/>
        <end position="254"/>
    </location>
</feature>
<evidence type="ECO:0000313" key="7">
    <source>
        <dbReference type="EMBL" id="KAH7570989.1"/>
    </source>
</evidence>
<dbReference type="InterPro" id="IPR005818">
    <property type="entry name" value="Histone_H1/H5_H15"/>
</dbReference>
<protein>
    <recommendedName>
        <fullName evidence="6">H15 domain-containing protein</fullName>
    </recommendedName>
</protein>
<keyword evidence="4" id="KW-0175">Coiled coil</keyword>
<dbReference type="SMART" id="SM00526">
    <property type="entry name" value="H15"/>
    <property type="match status" value="1"/>
</dbReference>
<accession>A0ABQ8I3F2</accession>
<feature type="region of interest" description="Disordered" evidence="5">
    <location>
        <begin position="603"/>
        <end position="743"/>
    </location>
</feature>
<evidence type="ECO:0000256" key="5">
    <source>
        <dbReference type="SAM" id="MobiDB-lite"/>
    </source>
</evidence>
<sequence length="763" mass="87876">MEHQGEQRNPDNEIPTCSEQRDKRIMGQLRDAILDRVAAGSNPSEAESRREQLRSYIEEKLRGFFPNFDTPSHPPYASIKANLQMIQRAIEHLNEEGGSSEESISGCIRKENEDLPWHHEALLSHHLRKLCRTGEIVLTNNGRYVIVVEHDDVGDRKEMGYRMKRRGRQKPRKRQFRDELQRQLKEKVGKNINLMKQDNEEECQAEGQEMKVIDGWNKVKEGQIEVLKNQCKVKEQAVEERNEASRQYIEATNRQIEGPSVELNDEEQYNPQYLQIEVLEEPSHLQELLSEASEKHTLACKRKNVVVLKLNKPQKPQNEVVNDTKKDDQLTVTIPIVSETTSQCLDCNGISHSLEEPCMQLMKKKTEFQEKLMENSHSLGRSELSKYDTAGPVMEEEKKNCLEVEQQRTKSSLTESETSIEVIEAHSKLQHQEDGLLLREGNQPLQNHIEITTEVMGLCCFKEVGINENFRVPLGESPFIVKKDERTKCLVQKQHKQQRKIICGERKFTIICGLQAQKLSEPKIYGQRRACKSDPYYADKLQSPGQAMSLSLPKPDTVRNMRELLVSEHRHDDEQHKPKHGQGQARNLLKLKFNGQWRACKSDLENDQQHQSPGQAKSLPRPKPDTDTTMSELLPSDYHHDDEQHQPKDQGQGQAPDLSKSKFYGQQRACKSDAENDQQHQSPGQAKSFSRPKPDTDITMSDLLPSDQHHNDEQHQSEGKGQGQGRLQKAEGGRDFHDHDGLRVFVRHKHKSLRTYVRRKRNA</sequence>
<evidence type="ECO:0000256" key="3">
    <source>
        <dbReference type="ARBA" id="ARBA00023242"/>
    </source>
</evidence>
<dbReference type="Gene3D" id="1.10.10.10">
    <property type="entry name" value="Winged helix-like DNA-binding domain superfamily/Winged helix DNA-binding domain"/>
    <property type="match status" value="1"/>
</dbReference>
<keyword evidence="2" id="KW-0238">DNA-binding</keyword>
<dbReference type="SUPFAM" id="SSF46785">
    <property type="entry name" value="Winged helix' DNA-binding domain"/>
    <property type="match status" value="1"/>
</dbReference>
<feature type="region of interest" description="Disordered" evidence="5">
    <location>
        <begin position="1"/>
        <end position="22"/>
    </location>
</feature>
<feature type="compositionally biased region" description="Basic and acidic residues" evidence="5">
    <location>
        <begin position="637"/>
        <end position="648"/>
    </location>
</feature>
<reference evidence="7 8" key="1">
    <citation type="submission" date="2021-02" db="EMBL/GenBank/DDBJ databases">
        <title>Plant Genome Project.</title>
        <authorList>
            <person name="Zhang R.-G."/>
        </authorList>
    </citation>
    <scope>NUCLEOTIDE SEQUENCE [LARGE SCALE GENOMIC DNA]</scope>
    <source>
        <tissue evidence="7">Leaves</tissue>
    </source>
</reference>
<dbReference type="EMBL" id="JAFEMO010000005">
    <property type="protein sequence ID" value="KAH7570989.1"/>
    <property type="molecule type" value="Genomic_DNA"/>
</dbReference>
<dbReference type="PANTHER" id="PTHR11467">
    <property type="entry name" value="HISTONE H1"/>
    <property type="match status" value="1"/>
</dbReference>
<feature type="compositionally biased region" description="Basic and acidic residues" evidence="5">
    <location>
        <begin position="707"/>
        <end position="718"/>
    </location>
</feature>
<comment type="subcellular location">
    <subcellularLocation>
        <location evidence="1">Nucleus</location>
    </subcellularLocation>
</comment>
<comment type="caution">
    <text evidence="7">The sequence shown here is derived from an EMBL/GenBank/DDBJ whole genome shotgun (WGS) entry which is preliminary data.</text>
</comment>